<evidence type="ECO:0000256" key="2">
    <source>
        <dbReference type="ARBA" id="ARBA00022737"/>
    </source>
</evidence>
<keyword evidence="2" id="KW-0677">Repeat</keyword>
<dbReference type="SUPFAM" id="SSF50978">
    <property type="entry name" value="WD40 repeat-like"/>
    <property type="match status" value="1"/>
</dbReference>
<feature type="repeat" description="WD" evidence="3">
    <location>
        <begin position="211"/>
        <end position="252"/>
    </location>
</feature>
<dbReference type="InterPro" id="IPR019775">
    <property type="entry name" value="WD40_repeat_CS"/>
</dbReference>
<dbReference type="Proteomes" id="UP000814243">
    <property type="component" value="Unassembled WGS sequence"/>
</dbReference>
<evidence type="ECO:0000256" key="1">
    <source>
        <dbReference type="ARBA" id="ARBA00022574"/>
    </source>
</evidence>
<sequence length="331" mass="37089">MKLLRFHLRYHPPGITLEYQQKGIVKNKDIDLLELNSNTNIKELAFRLYQKEPLITEEVREQLEQCLEVLKKRTEHEGPTGKRFYIYKTLMTHVLPLTNVAFDKTGNRCLSGSYDRTCKVWDVESGTDLQTLTGHQNVVYTVSFNFPACNRVLTGSFDKSARAEIHTYNGHTAEVIALQFDPNEGQRLITGSFDGTISIWDTRVDERVSVLRGHDGEISNVQFNWDSSLVGSSSLDGSAKLWDARQSSCLATVLDICFDWAGQRMATASSDCSARVYDVKSDFKELAVMKGHRGEVSKVCFSPAGGCLLTASADRSSRIWNTATGNCIQVI</sequence>
<dbReference type="InterPro" id="IPR001680">
    <property type="entry name" value="WD40_rpt"/>
</dbReference>
<dbReference type="PROSITE" id="PS50082">
    <property type="entry name" value="WD_REPEATS_2"/>
    <property type="match status" value="4"/>
</dbReference>
<dbReference type="InterPro" id="IPR036322">
    <property type="entry name" value="WD40_repeat_dom_sf"/>
</dbReference>
<evidence type="ECO:0000313" key="4">
    <source>
        <dbReference type="EMBL" id="KAH9635750.1"/>
    </source>
</evidence>
<feature type="repeat" description="WD" evidence="3">
    <location>
        <begin position="90"/>
        <end position="131"/>
    </location>
</feature>
<dbReference type="PRINTS" id="PR00320">
    <property type="entry name" value="GPROTEINBRPT"/>
</dbReference>
<keyword evidence="1 3" id="KW-0853">WD repeat</keyword>
<dbReference type="InterPro" id="IPR020472">
    <property type="entry name" value="WD40_PAC1"/>
</dbReference>
<dbReference type="PANTHER" id="PTHR19879:SF9">
    <property type="entry name" value="TRANSCRIPTION INITIATION FACTOR TFIID SUBUNIT 5"/>
    <property type="match status" value="1"/>
</dbReference>
<dbReference type="CDD" id="cd00200">
    <property type="entry name" value="WD40"/>
    <property type="match status" value="1"/>
</dbReference>
<dbReference type="Gene3D" id="2.130.10.10">
    <property type="entry name" value="YVTN repeat-like/Quinoprotein amine dehydrogenase"/>
    <property type="match status" value="3"/>
</dbReference>
<dbReference type="PROSITE" id="PS00678">
    <property type="entry name" value="WD_REPEATS_1"/>
    <property type="match status" value="3"/>
</dbReference>
<dbReference type="EMBL" id="JACEFF010000532">
    <property type="protein sequence ID" value="KAH9635750.1"/>
    <property type="molecule type" value="Genomic_DNA"/>
</dbReference>
<name>A0A922SFG7_SPOEX</name>
<organism evidence="4 5">
    <name type="scientific">Spodoptera exigua</name>
    <name type="common">Beet armyworm</name>
    <name type="synonym">Noctua fulgens</name>
    <dbReference type="NCBI Taxonomy" id="7107"/>
    <lineage>
        <taxon>Eukaryota</taxon>
        <taxon>Metazoa</taxon>
        <taxon>Ecdysozoa</taxon>
        <taxon>Arthropoda</taxon>
        <taxon>Hexapoda</taxon>
        <taxon>Insecta</taxon>
        <taxon>Pterygota</taxon>
        <taxon>Neoptera</taxon>
        <taxon>Endopterygota</taxon>
        <taxon>Lepidoptera</taxon>
        <taxon>Glossata</taxon>
        <taxon>Ditrysia</taxon>
        <taxon>Noctuoidea</taxon>
        <taxon>Noctuidae</taxon>
        <taxon>Amphipyrinae</taxon>
        <taxon>Spodoptera</taxon>
    </lineage>
</organism>
<dbReference type="PROSITE" id="PS50294">
    <property type="entry name" value="WD_REPEATS_REGION"/>
    <property type="match status" value="4"/>
</dbReference>
<dbReference type="InterPro" id="IPR015943">
    <property type="entry name" value="WD40/YVTN_repeat-like_dom_sf"/>
</dbReference>
<evidence type="ECO:0000313" key="5">
    <source>
        <dbReference type="Proteomes" id="UP000814243"/>
    </source>
</evidence>
<gene>
    <name evidence="4" type="ORF">HF086_013858</name>
</gene>
<reference evidence="4" key="1">
    <citation type="journal article" date="2021" name="G3 (Bethesda)">
        <title>Genome and transcriptome analysis of the beet armyworm Spodoptera exigua reveals targets for pest control. .</title>
        <authorList>
            <person name="Simon S."/>
            <person name="Breeschoten T."/>
            <person name="Jansen H.J."/>
            <person name="Dirks R.P."/>
            <person name="Schranz M.E."/>
            <person name="Ros V.I.D."/>
        </authorList>
    </citation>
    <scope>NUCLEOTIDE SEQUENCE</scope>
    <source>
        <strain evidence="4">TB_SE_WUR_2020</strain>
    </source>
</reference>
<dbReference type="SMART" id="SM00320">
    <property type="entry name" value="WD40"/>
    <property type="match status" value="6"/>
</dbReference>
<accession>A0A922SFG7</accession>
<feature type="repeat" description="WD" evidence="3">
    <location>
        <begin position="168"/>
        <end position="210"/>
    </location>
</feature>
<proteinExistence type="predicted"/>
<protein>
    <submittedName>
        <fullName evidence="4">Uncharacterized protein</fullName>
    </submittedName>
</protein>
<evidence type="ECO:0000256" key="3">
    <source>
        <dbReference type="PROSITE-ProRule" id="PRU00221"/>
    </source>
</evidence>
<comment type="caution">
    <text evidence="4">The sequence shown here is derived from an EMBL/GenBank/DDBJ whole genome shotgun (WGS) entry which is preliminary data.</text>
</comment>
<dbReference type="Pfam" id="PF00400">
    <property type="entry name" value="WD40"/>
    <property type="match status" value="6"/>
</dbReference>
<dbReference type="PANTHER" id="PTHR19879">
    <property type="entry name" value="TRANSCRIPTION INITIATION FACTOR TFIID"/>
    <property type="match status" value="1"/>
</dbReference>
<dbReference type="AlphaFoldDB" id="A0A922SFG7"/>
<feature type="repeat" description="WD" evidence="3">
    <location>
        <begin position="289"/>
        <end position="330"/>
    </location>
</feature>